<dbReference type="GO" id="GO:0005829">
    <property type="term" value="C:cytosol"/>
    <property type="evidence" value="ECO:0007669"/>
    <property type="project" value="TreeGrafter"/>
</dbReference>
<evidence type="ECO:0000313" key="7">
    <source>
        <dbReference type="Proteomes" id="UP001268577"/>
    </source>
</evidence>
<dbReference type="Pfam" id="PF03466">
    <property type="entry name" value="LysR_substrate"/>
    <property type="match status" value="1"/>
</dbReference>
<dbReference type="InterPro" id="IPR000847">
    <property type="entry name" value="LysR_HTH_N"/>
</dbReference>
<name>A0AAW8U5M9_9ENTE</name>
<evidence type="ECO:0000313" key="6">
    <source>
        <dbReference type="EMBL" id="MDT2833445.1"/>
    </source>
</evidence>
<evidence type="ECO:0000259" key="5">
    <source>
        <dbReference type="PROSITE" id="PS50931"/>
    </source>
</evidence>
<proteinExistence type="inferred from homology"/>
<evidence type="ECO:0000256" key="2">
    <source>
        <dbReference type="ARBA" id="ARBA00023015"/>
    </source>
</evidence>
<dbReference type="InterPro" id="IPR050950">
    <property type="entry name" value="HTH-type_LysR_regulators"/>
</dbReference>
<dbReference type="PANTHER" id="PTHR30419:SF8">
    <property type="entry name" value="NITROGEN ASSIMILATION TRANSCRIPTIONAL ACTIVATOR-RELATED"/>
    <property type="match status" value="1"/>
</dbReference>
<keyword evidence="4" id="KW-0804">Transcription</keyword>
<dbReference type="Proteomes" id="UP001268577">
    <property type="component" value="Unassembled WGS sequence"/>
</dbReference>
<comment type="caution">
    <text evidence="6">The sequence shown here is derived from an EMBL/GenBank/DDBJ whole genome shotgun (WGS) entry which is preliminary data.</text>
</comment>
<dbReference type="AlphaFoldDB" id="A0AAW8U5M9"/>
<dbReference type="Gene3D" id="3.40.190.290">
    <property type="match status" value="1"/>
</dbReference>
<dbReference type="SUPFAM" id="SSF46785">
    <property type="entry name" value="Winged helix' DNA-binding domain"/>
    <property type="match status" value="1"/>
</dbReference>
<dbReference type="Gene3D" id="1.10.10.10">
    <property type="entry name" value="Winged helix-like DNA-binding domain superfamily/Winged helix DNA-binding domain"/>
    <property type="match status" value="1"/>
</dbReference>
<reference evidence="6" key="1">
    <citation type="submission" date="2023-03" db="EMBL/GenBank/DDBJ databases">
        <authorList>
            <person name="Shen W."/>
            <person name="Cai J."/>
        </authorList>
    </citation>
    <scope>NUCLEOTIDE SEQUENCE</scope>
    <source>
        <strain evidence="6">P96-3</strain>
    </source>
</reference>
<feature type="domain" description="HTH lysR-type" evidence="5">
    <location>
        <begin position="3"/>
        <end position="60"/>
    </location>
</feature>
<sequence>MKFSLKQLKYIYTVLVTENISRAAEKCFVSQPAMSQIINEFEKNYDLLLFERVGRKLKITSQGESLKKELAIFLLAAQDFENKISEIKDITSGKVRIGIPPVILSVYFYDIISNFMSQNPDIELEIVEMGANRLINELMHGDIELAVLIEPFEDEMCKKTVLTESTFSVVINKQNELSKERIEDISDLAGYPLVLLNEEFQLYDVILKSFKKRGVTPDVVFKSKQWDLLINMVKHNPEVVSILPTPIIEEHEYDKIKVYPIDLDVKWKIILVERKTLNKTISNKKFLEFTKNFFN</sequence>
<dbReference type="InterPro" id="IPR005119">
    <property type="entry name" value="LysR_subst-bd"/>
</dbReference>
<evidence type="ECO:0000256" key="3">
    <source>
        <dbReference type="ARBA" id="ARBA00023125"/>
    </source>
</evidence>
<protein>
    <submittedName>
        <fullName evidence="6">LysR family transcriptional regulator</fullName>
    </submittedName>
</protein>
<dbReference type="EMBL" id="JARQBZ010000007">
    <property type="protein sequence ID" value="MDT2833445.1"/>
    <property type="molecule type" value="Genomic_DNA"/>
</dbReference>
<dbReference type="SUPFAM" id="SSF53850">
    <property type="entry name" value="Periplasmic binding protein-like II"/>
    <property type="match status" value="1"/>
</dbReference>
<dbReference type="RefSeq" id="WP_311874855.1">
    <property type="nucleotide sequence ID" value="NZ_JARQBZ010000007.1"/>
</dbReference>
<accession>A0AAW8U5M9</accession>
<evidence type="ECO:0000256" key="4">
    <source>
        <dbReference type="ARBA" id="ARBA00023163"/>
    </source>
</evidence>
<keyword evidence="2" id="KW-0805">Transcription regulation</keyword>
<dbReference type="GO" id="GO:0003700">
    <property type="term" value="F:DNA-binding transcription factor activity"/>
    <property type="evidence" value="ECO:0007669"/>
    <property type="project" value="InterPro"/>
</dbReference>
<comment type="similarity">
    <text evidence="1">Belongs to the LysR transcriptional regulatory family.</text>
</comment>
<dbReference type="InterPro" id="IPR036390">
    <property type="entry name" value="WH_DNA-bd_sf"/>
</dbReference>
<dbReference type="Pfam" id="PF00126">
    <property type="entry name" value="HTH_1"/>
    <property type="match status" value="1"/>
</dbReference>
<dbReference type="GO" id="GO:0003677">
    <property type="term" value="F:DNA binding"/>
    <property type="evidence" value="ECO:0007669"/>
    <property type="project" value="UniProtKB-KW"/>
</dbReference>
<dbReference type="PROSITE" id="PS50931">
    <property type="entry name" value="HTH_LYSR"/>
    <property type="match status" value="1"/>
</dbReference>
<dbReference type="InterPro" id="IPR036388">
    <property type="entry name" value="WH-like_DNA-bd_sf"/>
</dbReference>
<keyword evidence="3" id="KW-0238">DNA-binding</keyword>
<gene>
    <name evidence="6" type="ORF">P7H70_05210</name>
</gene>
<organism evidence="6 7">
    <name type="scientific">Vagococcus carniphilus</name>
    <dbReference type="NCBI Taxonomy" id="218144"/>
    <lineage>
        <taxon>Bacteria</taxon>
        <taxon>Bacillati</taxon>
        <taxon>Bacillota</taxon>
        <taxon>Bacilli</taxon>
        <taxon>Lactobacillales</taxon>
        <taxon>Enterococcaceae</taxon>
        <taxon>Vagococcus</taxon>
    </lineage>
</organism>
<evidence type="ECO:0000256" key="1">
    <source>
        <dbReference type="ARBA" id="ARBA00009437"/>
    </source>
</evidence>
<dbReference type="PANTHER" id="PTHR30419">
    <property type="entry name" value="HTH-TYPE TRANSCRIPTIONAL REGULATOR YBHD"/>
    <property type="match status" value="1"/>
</dbReference>